<sequence>MSEEKKLILKMLKENKISEDEALKLLDAIGNNENIENEEDKDTEKNFEFSTSNFVSKIINGVEKALNIASKKIENMDFDFVNFSSQNFNSKTIKNYTYDIDNDINLFIKNKNGSVEIINSYSDNLEIKANISYDSNNLDENYEFIESKIENNDYYFGIKDETSQPNYVVNFQVYVPEDYTKSINVISSNAGIKISEVDTKNINLKTSNAKIDLQEVNSDEIIATTSNANISLEEIESKTINITTSNARINICECSADKLVATTSNARITLDDISIADLITKTSNGSIQINDLDCATVDAKSSNASISISDFADNIKNIRAKTSNGSIRIEDINLERSVKAVTSGKDSSGFSSLFKNINKNDNEIVATTESYNYSDENTLNIEAYTSNARVTIE</sequence>
<dbReference type="Pfam" id="PF22746">
    <property type="entry name" value="SHOCT-like_DUF2089-C"/>
    <property type="match status" value="1"/>
</dbReference>
<accession>A0ABW9F8B1</accession>
<name>A0ABW9F8B1_9FIRM</name>
<evidence type="ECO:0000259" key="2">
    <source>
        <dbReference type="Pfam" id="PF22746"/>
    </source>
</evidence>
<dbReference type="Proteomes" id="UP001629536">
    <property type="component" value="Unassembled WGS sequence"/>
</dbReference>
<evidence type="ECO:0000313" key="4">
    <source>
        <dbReference type="Proteomes" id="UP001629536"/>
    </source>
</evidence>
<keyword evidence="4" id="KW-1185">Reference proteome</keyword>
<gene>
    <name evidence="3" type="ORF">ABGF40_08305</name>
</gene>
<protein>
    <submittedName>
        <fullName evidence="3">DUF4097 family beta strand repeat-containing protein</fullName>
    </submittedName>
</protein>
<proteinExistence type="predicted"/>
<dbReference type="Pfam" id="PF13349">
    <property type="entry name" value="DUF4097"/>
    <property type="match status" value="1"/>
</dbReference>
<evidence type="ECO:0000313" key="3">
    <source>
        <dbReference type="EMBL" id="MFM1525657.1"/>
    </source>
</evidence>
<dbReference type="InterPro" id="IPR053959">
    <property type="entry name" value="YvlB/LiaX_N"/>
</dbReference>
<reference evidence="3 4" key="1">
    <citation type="journal article" date="2024" name="Front. Microbiol.">
        <title>Pangenomic and biochemical analyses of Helcococcus ovis reveal widespread tetracycline resistance and a novel bacterial species, Helcococcus bovis.</title>
        <authorList>
            <person name="Cunha F."/>
            <person name="Zhai Y."/>
            <person name="Casaro S."/>
            <person name="Jones K.L."/>
            <person name="Hernandez M."/>
            <person name="Bisinotto R.S."/>
            <person name="Kariyawasam S."/>
            <person name="Brown M.B."/>
            <person name="Phillips A."/>
            <person name="Jeong K.C."/>
            <person name="Galvao K.N."/>
        </authorList>
    </citation>
    <scope>NUCLEOTIDE SEQUENCE [LARGE SCALE GENOMIC DNA]</scope>
    <source>
        <strain evidence="3 4">KG197</strain>
    </source>
</reference>
<comment type="caution">
    <text evidence="3">The sequence shown here is derived from an EMBL/GenBank/DDBJ whole genome shotgun (WGS) entry which is preliminary data.</text>
</comment>
<dbReference type="RefSeq" id="WP_408127007.1">
    <property type="nucleotide sequence ID" value="NZ_JBFNFH010000027.1"/>
</dbReference>
<feature type="domain" description="DUF4097" evidence="1">
    <location>
        <begin position="105"/>
        <end position="266"/>
    </location>
</feature>
<organism evidence="3 4">
    <name type="scientific">Helcococcus bovis</name>
    <dbReference type="NCBI Taxonomy" id="3153252"/>
    <lineage>
        <taxon>Bacteria</taxon>
        <taxon>Bacillati</taxon>
        <taxon>Bacillota</taxon>
        <taxon>Tissierellia</taxon>
        <taxon>Tissierellales</taxon>
        <taxon>Peptoniphilaceae</taxon>
        <taxon>Helcococcus</taxon>
    </lineage>
</organism>
<dbReference type="InterPro" id="IPR025164">
    <property type="entry name" value="Toastrack_DUF4097"/>
</dbReference>
<dbReference type="EMBL" id="JBFNFH010000027">
    <property type="protein sequence ID" value="MFM1525657.1"/>
    <property type="molecule type" value="Genomic_DNA"/>
</dbReference>
<feature type="domain" description="YvlB/LiaX N-terminal" evidence="2">
    <location>
        <begin position="3"/>
        <end position="33"/>
    </location>
</feature>
<evidence type="ECO:0000259" key="1">
    <source>
        <dbReference type="Pfam" id="PF13349"/>
    </source>
</evidence>